<dbReference type="InterPro" id="IPR003851">
    <property type="entry name" value="Znf_Dof"/>
</dbReference>
<evidence type="ECO:0000256" key="8">
    <source>
        <dbReference type="PROSITE-ProRule" id="PRU00071"/>
    </source>
</evidence>
<feature type="region of interest" description="Disordered" evidence="10">
    <location>
        <begin position="118"/>
        <end position="174"/>
    </location>
</feature>
<dbReference type="Proteomes" id="UP000436088">
    <property type="component" value="Unassembled WGS sequence"/>
</dbReference>
<dbReference type="AlphaFoldDB" id="A0A6A2YYY3"/>
<sequence length="348" mass="36498">MVFTSIPAYLDPPNWQRHPNHQAGSGGSASTQHLPPSPQPPPLPQPHGGGGGAGSIRPGSMADRARMANIPSPEVALKCPRCESTNTKFCYFNNYSLTQPRHFCKACRRYWTRGGALRNVPVGGGYRRNKRSKGNQPKSPVSGDRQTASGSSNTTISSNRCGRPDILGLGVGPQSPPLRFMTPLHHLNEFGGSAADTGLNYGSISAPLGGTNDPLSFQIGSALGGAGGAGGDGGNGGGAGTSLLTMSGLDQWRLQQPPPPLQFPFFGGLEPSYQFESGEVEASGYGVGHQVRPKIPSSSTATQMVSVKMEENNNSRPFLGVQGNDQYWGGTQWTGLSSFSSLSTSNAL</sequence>
<feature type="region of interest" description="Disordered" evidence="10">
    <location>
        <begin position="11"/>
        <end position="60"/>
    </location>
</feature>
<keyword evidence="4 9" id="KW-0805">Transcription regulation</keyword>
<reference evidence="12" key="1">
    <citation type="submission" date="2019-09" db="EMBL/GenBank/DDBJ databases">
        <title>Draft genome information of white flower Hibiscus syriacus.</title>
        <authorList>
            <person name="Kim Y.-M."/>
        </authorList>
    </citation>
    <scope>NUCLEOTIDE SEQUENCE [LARGE SCALE GENOMIC DNA]</scope>
    <source>
        <strain evidence="12">YM2019G1</strain>
    </source>
</reference>
<evidence type="ECO:0000256" key="7">
    <source>
        <dbReference type="ARBA" id="ARBA00023242"/>
    </source>
</evidence>
<dbReference type="PROSITE" id="PS50884">
    <property type="entry name" value="ZF_DOF_2"/>
    <property type="match status" value="1"/>
</dbReference>
<keyword evidence="13" id="KW-1185">Reference proteome</keyword>
<evidence type="ECO:0000313" key="12">
    <source>
        <dbReference type="EMBL" id="KAE8684804.1"/>
    </source>
</evidence>
<protein>
    <recommendedName>
        <fullName evidence="9">Dof zinc finger protein</fullName>
    </recommendedName>
</protein>
<comment type="subcellular location">
    <subcellularLocation>
        <location evidence="8 9">Nucleus</location>
    </subcellularLocation>
</comment>
<dbReference type="InterPro" id="IPR045174">
    <property type="entry name" value="Dof"/>
</dbReference>
<organism evidence="12 13">
    <name type="scientific">Hibiscus syriacus</name>
    <name type="common">Rose of Sharon</name>
    <dbReference type="NCBI Taxonomy" id="106335"/>
    <lineage>
        <taxon>Eukaryota</taxon>
        <taxon>Viridiplantae</taxon>
        <taxon>Streptophyta</taxon>
        <taxon>Embryophyta</taxon>
        <taxon>Tracheophyta</taxon>
        <taxon>Spermatophyta</taxon>
        <taxon>Magnoliopsida</taxon>
        <taxon>eudicotyledons</taxon>
        <taxon>Gunneridae</taxon>
        <taxon>Pentapetalae</taxon>
        <taxon>rosids</taxon>
        <taxon>malvids</taxon>
        <taxon>Malvales</taxon>
        <taxon>Malvaceae</taxon>
        <taxon>Malvoideae</taxon>
        <taxon>Hibiscus</taxon>
    </lineage>
</organism>
<evidence type="ECO:0000256" key="5">
    <source>
        <dbReference type="ARBA" id="ARBA00023125"/>
    </source>
</evidence>
<dbReference type="PROSITE" id="PS01361">
    <property type="entry name" value="ZF_DOF_1"/>
    <property type="match status" value="1"/>
</dbReference>
<dbReference type="GO" id="GO:0008270">
    <property type="term" value="F:zinc ion binding"/>
    <property type="evidence" value="ECO:0007669"/>
    <property type="project" value="UniProtKB-KW"/>
</dbReference>
<dbReference type="GO" id="GO:0003677">
    <property type="term" value="F:DNA binding"/>
    <property type="evidence" value="ECO:0007669"/>
    <property type="project" value="UniProtKB-UniRule"/>
</dbReference>
<dbReference type="EMBL" id="VEPZ02001236">
    <property type="protein sequence ID" value="KAE8684804.1"/>
    <property type="molecule type" value="Genomic_DNA"/>
</dbReference>
<comment type="caution">
    <text evidence="12">The sequence shown here is derived from an EMBL/GenBank/DDBJ whole genome shotgun (WGS) entry which is preliminary data.</text>
</comment>
<keyword evidence="1 9" id="KW-0479">Metal-binding</keyword>
<evidence type="ECO:0000259" key="11">
    <source>
        <dbReference type="PROSITE" id="PS50884"/>
    </source>
</evidence>
<feature type="domain" description="Dof-type" evidence="11">
    <location>
        <begin position="77"/>
        <end position="131"/>
    </location>
</feature>
<evidence type="ECO:0000256" key="1">
    <source>
        <dbReference type="ARBA" id="ARBA00022723"/>
    </source>
</evidence>
<comment type="function">
    <text evidence="9">Transcription factor that binds specifically to a 5'-AA[AG]G-3' consensus core sequence.</text>
</comment>
<dbReference type="GO" id="GO:0003700">
    <property type="term" value="F:DNA-binding transcription factor activity"/>
    <property type="evidence" value="ECO:0007669"/>
    <property type="project" value="UniProtKB-UniRule"/>
</dbReference>
<keyword evidence="5 8" id="KW-0238">DNA-binding</keyword>
<dbReference type="Pfam" id="PF02701">
    <property type="entry name" value="Zn_ribbon_Dof"/>
    <property type="match status" value="1"/>
</dbReference>
<evidence type="ECO:0000256" key="9">
    <source>
        <dbReference type="RuleBase" id="RU369094"/>
    </source>
</evidence>
<feature type="compositionally biased region" description="Polar residues" evidence="10">
    <location>
        <begin position="134"/>
        <end position="160"/>
    </location>
</feature>
<name>A0A6A2YYY3_HIBSY</name>
<dbReference type="PANTHER" id="PTHR31992:SF191">
    <property type="entry name" value="DOF ZINC FINGER PROTEIN"/>
    <property type="match status" value="1"/>
</dbReference>
<accession>A0A6A2YYY3</accession>
<keyword evidence="2 8" id="KW-0863">Zinc-finger</keyword>
<dbReference type="GO" id="GO:0005634">
    <property type="term" value="C:nucleus"/>
    <property type="evidence" value="ECO:0007669"/>
    <property type="project" value="UniProtKB-SubCell"/>
</dbReference>
<dbReference type="PANTHER" id="PTHR31992">
    <property type="entry name" value="DOF ZINC FINGER PROTEIN DOF1.4-RELATED"/>
    <property type="match status" value="1"/>
</dbReference>
<keyword evidence="6 9" id="KW-0804">Transcription</keyword>
<evidence type="ECO:0000256" key="4">
    <source>
        <dbReference type="ARBA" id="ARBA00023015"/>
    </source>
</evidence>
<evidence type="ECO:0000256" key="10">
    <source>
        <dbReference type="SAM" id="MobiDB-lite"/>
    </source>
</evidence>
<evidence type="ECO:0000313" key="13">
    <source>
        <dbReference type="Proteomes" id="UP000436088"/>
    </source>
</evidence>
<proteinExistence type="predicted"/>
<evidence type="ECO:0000256" key="3">
    <source>
        <dbReference type="ARBA" id="ARBA00022833"/>
    </source>
</evidence>
<gene>
    <name evidence="12" type="ORF">F3Y22_tig00111105pilonHSYRG00471</name>
</gene>
<evidence type="ECO:0000256" key="6">
    <source>
        <dbReference type="ARBA" id="ARBA00023163"/>
    </source>
</evidence>
<evidence type="ECO:0000256" key="2">
    <source>
        <dbReference type="ARBA" id="ARBA00022771"/>
    </source>
</evidence>
<keyword evidence="3 9" id="KW-0862">Zinc</keyword>
<keyword evidence="7 8" id="KW-0539">Nucleus</keyword>
<feature type="compositionally biased region" description="Pro residues" evidence="10">
    <location>
        <begin position="35"/>
        <end position="45"/>
    </location>
</feature>